<reference evidence="1 2" key="1">
    <citation type="submission" date="2018-05" db="EMBL/GenBank/DDBJ databases">
        <title>Whole genome sequencing for identification of molecular markers to develop diagnostic detection tools for the regulated plant pathogen Lachnellula willkommii.</title>
        <authorList>
            <person name="Giroux E."/>
            <person name="Bilodeau G."/>
        </authorList>
    </citation>
    <scope>NUCLEOTIDE SEQUENCE [LARGE SCALE GENOMIC DNA]</scope>
    <source>
        <strain evidence="1 2">CBS 203.66</strain>
    </source>
</reference>
<dbReference type="EMBL" id="QGMF01000278">
    <property type="protein sequence ID" value="TVY17201.1"/>
    <property type="molecule type" value="Genomic_DNA"/>
</dbReference>
<name>A0A8T9BCU0_9HELO</name>
<evidence type="ECO:0000313" key="2">
    <source>
        <dbReference type="Proteomes" id="UP000469559"/>
    </source>
</evidence>
<sequence>MEILVLGLPRTGTQSLADALNILGYPKIYHMREVGKNQHQTKWIEALEAKFEGKGKVFGREEFDSFLSGYDAVTDYPAAIFPHELIAAYPRAKVILSTRDEDKWYASMLATLWHQWSTNTGTSNNPPSPMRPLSDKYQMLIWGGDFPARGRAQFRAHNAFVRSCCAGAEEGFLEWDPRGGWRALCAFLGKEVPGVPFPRVDDWLEYKVLHSTT</sequence>
<dbReference type="AlphaFoldDB" id="A0A8T9BCU0"/>
<gene>
    <name evidence="1" type="ORF">LARI1_G005171</name>
</gene>
<dbReference type="Gene3D" id="3.40.50.300">
    <property type="entry name" value="P-loop containing nucleotide triphosphate hydrolases"/>
    <property type="match status" value="1"/>
</dbReference>
<protein>
    <recommendedName>
        <fullName evidence="3">NAD dependent epimerase/dehydratase</fullName>
    </recommendedName>
</protein>
<proteinExistence type="predicted"/>
<dbReference type="PANTHER" id="PTHR36978:SF4">
    <property type="entry name" value="P-LOOP CONTAINING NUCLEOSIDE TRIPHOSPHATE HYDROLASE PROTEIN"/>
    <property type="match status" value="1"/>
</dbReference>
<evidence type="ECO:0000313" key="1">
    <source>
        <dbReference type="EMBL" id="TVY17201.1"/>
    </source>
</evidence>
<comment type="caution">
    <text evidence="1">The sequence shown here is derived from an EMBL/GenBank/DDBJ whole genome shotgun (WGS) entry which is preliminary data.</text>
</comment>
<dbReference type="InterPro" id="IPR040632">
    <property type="entry name" value="Sulfotransfer_4"/>
</dbReference>
<organism evidence="1 2">
    <name type="scientific">Lachnellula arida</name>
    <dbReference type="NCBI Taxonomy" id="1316785"/>
    <lineage>
        <taxon>Eukaryota</taxon>
        <taxon>Fungi</taxon>
        <taxon>Dikarya</taxon>
        <taxon>Ascomycota</taxon>
        <taxon>Pezizomycotina</taxon>
        <taxon>Leotiomycetes</taxon>
        <taxon>Helotiales</taxon>
        <taxon>Lachnaceae</taxon>
        <taxon>Lachnellula</taxon>
    </lineage>
</organism>
<dbReference type="InterPro" id="IPR027417">
    <property type="entry name" value="P-loop_NTPase"/>
</dbReference>
<dbReference type="OrthoDB" id="408152at2759"/>
<dbReference type="Pfam" id="PF17784">
    <property type="entry name" value="Sulfotransfer_4"/>
    <property type="match status" value="1"/>
</dbReference>
<keyword evidence="2" id="KW-1185">Reference proteome</keyword>
<evidence type="ECO:0008006" key="3">
    <source>
        <dbReference type="Google" id="ProtNLM"/>
    </source>
</evidence>
<dbReference type="SUPFAM" id="SSF52540">
    <property type="entry name" value="P-loop containing nucleoside triphosphate hydrolases"/>
    <property type="match status" value="1"/>
</dbReference>
<dbReference type="PANTHER" id="PTHR36978">
    <property type="entry name" value="P-LOOP CONTAINING NUCLEOTIDE TRIPHOSPHATE HYDROLASE"/>
    <property type="match status" value="1"/>
</dbReference>
<accession>A0A8T9BCU0</accession>
<dbReference type="Proteomes" id="UP000469559">
    <property type="component" value="Unassembled WGS sequence"/>
</dbReference>